<accession>A0ABR9Z6N7</accession>
<evidence type="ECO:0000256" key="1">
    <source>
        <dbReference type="SAM" id="Phobius"/>
    </source>
</evidence>
<proteinExistence type="predicted"/>
<evidence type="ECO:0008006" key="4">
    <source>
        <dbReference type="Google" id="ProtNLM"/>
    </source>
</evidence>
<keyword evidence="1" id="KW-0472">Membrane</keyword>
<organism evidence="2 3">
    <name type="scientific">Vibrio anguillarum</name>
    <name type="common">Listonella anguillarum</name>
    <dbReference type="NCBI Taxonomy" id="55601"/>
    <lineage>
        <taxon>Bacteria</taxon>
        <taxon>Pseudomonadati</taxon>
        <taxon>Pseudomonadota</taxon>
        <taxon>Gammaproteobacteria</taxon>
        <taxon>Vibrionales</taxon>
        <taxon>Vibrionaceae</taxon>
        <taxon>Vibrio</taxon>
    </lineage>
</organism>
<reference evidence="2 3" key="1">
    <citation type="journal article" date="2021" name="PeerJ">
        <title>Analysis of 44 Vibrio anguillarum genomes reveals high genetic diversity.</title>
        <authorList>
            <person name="Hansen M.J."/>
            <person name="Dalsgaard I."/>
        </authorList>
    </citation>
    <scope>NUCLEOTIDE SEQUENCE [LARGE SCALE GENOMIC DNA]</scope>
    <source>
        <strain evidence="2 3">040915-1/1B</strain>
    </source>
</reference>
<feature type="transmembrane region" description="Helical" evidence="1">
    <location>
        <begin position="26"/>
        <end position="55"/>
    </location>
</feature>
<protein>
    <recommendedName>
        <fullName evidence="4">Conjugal transfer protein TraL</fullName>
    </recommendedName>
</protein>
<sequence>MHQWDQRLMKTLHMPAQYLWFDTVEWLVFLVPLIFGLLGHSILFLLMPILPYAIFPFMRKQRRGFVMHLKLSFGLGTLYGYPPNIYAKFEE</sequence>
<evidence type="ECO:0000313" key="2">
    <source>
        <dbReference type="EMBL" id="MBF4374126.1"/>
    </source>
</evidence>
<dbReference type="EMBL" id="RDPI01000016">
    <property type="protein sequence ID" value="MBF4374126.1"/>
    <property type="molecule type" value="Genomic_DNA"/>
</dbReference>
<comment type="caution">
    <text evidence="2">The sequence shown here is derived from an EMBL/GenBank/DDBJ whole genome shotgun (WGS) entry which is preliminary data.</text>
</comment>
<keyword evidence="1" id="KW-1133">Transmembrane helix</keyword>
<evidence type="ECO:0000313" key="3">
    <source>
        <dbReference type="Proteomes" id="UP000726136"/>
    </source>
</evidence>
<keyword evidence="3" id="KW-1185">Reference proteome</keyword>
<keyword evidence="1" id="KW-0812">Transmembrane</keyword>
<name>A0ABR9Z6N7_VIBAN</name>
<gene>
    <name evidence="2" type="ORF">EAY46_13710</name>
</gene>
<dbReference type="Proteomes" id="UP000726136">
    <property type="component" value="Unassembled WGS sequence"/>
</dbReference>
<dbReference type="RefSeq" id="WP_194663732.1">
    <property type="nucleotide sequence ID" value="NZ_RDPI01000016.1"/>
</dbReference>